<reference evidence="2" key="1">
    <citation type="submission" date="2023-05" db="EMBL/GenBank/DDBJ databases">
        <authorList>
            <person name="Stuckert A."/>
        </authorList>
    </citation>
    <scope>NUCLEOTIDE SEQUENCE</scope>
</reference>
<organism evidence="2 3">
    <name type="scientific">Staurois parvus</name>
    <dbReference type="NCBI Taxonomy" id="386267"/>
    <lineage>
        <taxon>Eukaryota</taxon>
        <taxon>Metazoa</taxon>
        <taxon>Chordata</taxon>
        <taxon>Craniata</taxon>
        <taxon>Vertebrata</taxon>
        <taxon>Euteleostomi</taxon>
        <taxon>Amphibia</taxon>
        <taxon>Batrachia</taxon>
        <taxon>Anura</taxon>
        <taxon>Neobatrachia</taxon>
        <taxon>Ranoidea</taxon>
        <taxon>Ranidae</taxon>
        <taxon>Staurois</taxon>
    </lineage>
</organism>
<name>A0ABN9EH55_9NEOB</name>
<feature type="transmembrane region" description="Helical" evidence="1">
    <location>
        <begin position="28"/>
        <end position="53"/>
    </location>
</feature>
<keyword evidence="1" id="KW-0472">Membrane</keyword>
<sequence>MLLPGPKVSHGAPLYGPPLLRSPSPHSAIVPLQGLLTLLLCFNFFVIGCWQLMGASY</sequence>
<dbReference type="Proteomes" id="UP001162483">
    <property type="component" value="Unassembled WGS sequence"/>
</dbReference>
<evidence type="ECO:0000256" key="1">
    <source>
        <dbReference type="SAM" id="Phobius"/>
    </source>
</evidence>
<comment type="caution">
    <text evidence="2">The sequence shown here is derived from an EMBL/GenBank/DDBJ whole genome shotgun (WGS) entry which is preliminary data.</text>
</comment>
<gene>
    <name evidence="2" type="ORF">SPARVUS_LOCUS9924049</name>
</gene>
<evidence type="ECO:0000313" key="3">
    <source>
        <dbReference type="Proteomes" id="UP001162483"/>
    </source>
</evidence>
<keyword evidence="1" id="KW-0812">Transmembrane</keyword>
<protein>
    <submittedName>
        <fullName evidence="2">Uncharacterized protein</fullName>
    </submittedName>
</protein>
<dbReference type="EMBL" id="CATNWA010015511">
    <property type="protein sequence ID" value="CAI9584053.1"/>
    <property type="molecule type" value="Genomic_DNA"/>
</dbReference>
<proteinExistence type="predicted"/>
<keyword evidence="3" id="KW-1185">Reference proteome</keyword>
<accession>A0ABN9EH55</accession>
<keyword evidence="1" id="KW-1133">Transmembrane helix</keyword>
<evidence type="ECO:0000313" key="2">
    <source>
        <dbReference type="EMBL" id="CAI9584053.1"/>
    </source>
</evidence>